<sequence length="330" mass="35626">MQPTRGMTVRRRVLLRVLAPTLALLLAMAGSVTALNGTVYGAGGFTRAYLESLGRGAVEQALGTAGVVLPEGDRALLADGVPDGPQRVRIVADEALEDGRRAVTAEYELEGEPASSRFVVERDGSRFGVFSEWRFAEPPVATVAVQVLGDYRFQAPGLSTGDPSAIGQPQPYLALVPSAYELHHRTTYLEAPQQLARVVEPGSVVAATIEPRPTEHFLGEVQGVIDEHLDSCAEQTVLFPSGCPFGTAIDDRVLDAPQWSIDAHPRITIERAEEPGVWRVPATPAAARIEAQVQSIFDGSIRELDEERAFTVAYDVLIRSDDSLLVEALY</sequence>
<dbReference type="RefSeq" id="WP_284232644.1">
    <property type="nucleotide sequence ID" value="NZ_BSUL01000001.1"/>
</dbReference>
<reference evidence="1 2" key="1">
    <citation type="journal article" date="2014" name="Int. J. Syst. Evol. Microbiol.">
        <title>Complete genome sequence of Corynebacterium casei LMG S-19264T (=DSM 44701T), isolated from a smear-ripened cheese.</title>
        <authorList>
            <consortium name="US DOE Joint Genome Institute (JGI-PGF)"/>
            <person name="Walter F."/>
            <person name="Albersmeier A."/>
            <person name="Kalinowski J."/>
            <person name="Ruckert C."/>
        </authorList>
    </citation>
    <scope>NUCLEOTIDE SEQUENCE [LARGE SCALE GENOMIC DNA]</scope>
    <source>
        <strain evidence="1 2">NBRC 112289</strain>
    </source>
</reference>
<dbReference type="EMBL" id="BSUL01000001">
    <property type="protein sequence ID" value="GMA28976.1"/>
    <property type="molecule type" value="Genomic_DNA"/>
</dbReference>
<protein>
    <submittedName>
        <fullName evidence="1">Uncharacterized protein</fullName>
    </submittedName>
</protein>
<name>A0AA37UKI9_9MICO</name>
<evidence type="ECO:0000313" key="1">
    <source>
        <dbReference type="EMBL" id="GMA28976.1"/>
    </source>
</evidence>
<comment type="caution">
    <text evidence="1">The sequence shown here is derived from an EMBL/GenBank/DDBJ whole genome shotgun (WGS) entry which is preliminary data.</text>
</comment>
<evidence type="ECO:0000313" key="2">
    <source>
        <dbReference type="Proteomes" id="UP001157160"/>
    </source>
</evidence>
<proteinExistence type="predicted"/>
<dbReference type="AlphaFoldDB" id="A0AA37UKI9"/>
<gene>
    <name evidence="1" type="ORF">GCM10025874_22290</name>
</gene>
<keyword evidence="2" id="KW-1185">Reference proteome</keyword>
<accession>A0AA37UKI9</accession>
<organism evidence="1 2">
    <name type="scientific">Arenivirga flava</name>
    <dbReference type="NCBI Taxonomy" id="1930060"/>
    <lineage>
        <taxon>Bacteria</taxon>
        <taxon>Bacillati</taxon>
        <taxon>Actinomycetota</taxon>
        <taxon>Actinomycetes</taxon>
        <taxon>Micrococcales</taxon>
        <taxon>Microbacteriaceae</taxon>
        <taxon>Arenivirga</taxon>
    </lineage>
</organism>
<dbReference type="Proteomes" id="UP001157160">
    <property type="component" value="Unassembled WGS sequence"/>
</dbReference>